<dbReference type="Gene3D" id="1.10.30.50">
    <property type="match status" value="1"/>
</dbReference>
<evidence type="ECO:0008006" key="3">
    <source>
        <dbReference type="Google" id="ProtNLM"/>
    </source>
</evidence>
<gene>
    <name evidence="2" type="ORF">ABU614_13835</name>
</gene>
<sequence length="319" mass="34784">MRRVDRERVAPPASLTAADGAGPRELKRARGHYRDKNAAGFAFAAYKGADVAEAMRALFGGKCAYCESFHSASSPTDVEHYRPKGGVEGEAGHRGYWWLAADWRNLLPSCALCNRRNGLRIAQPGMAGADVAASKPVTVGKGNLFPIRGRRATGPRGDCEAEDPLLIDPTRRDPAAHLDWPQDKLSLVTPRFLGRDPDPYGRATIDILGLNRQDLVEARTRHLDAARVLLANAEFALTVASVLSGDALQESLRRFDETMALLSGMCAPDRPYSAMLEAHLKQRLSDLLAQYRALRAQRRSEASVPAAGERELAEDAMDA</sequence>
<feature type="region of interest" description="Disordered" evidence="1">
    <location>
        <begin position="300"/>
        <end position="319"/>
    </location>
</feature>
<name>A0AAU8MMF4_9GAMM</name>
<organism evidence="2">
    <name type="scientific">Lysobacter firmicutimachus</name>
    <dbReference type="NCBI Taxonomy" id="1792846"/>
    <lineage>
        <taxon>Bacteria</taxon>
        <taxon>Pseudomonadati</taxon>
        <taxon>Pseudomonadota</taxon>
        <taxon>Gammaproteobacteria</taxon>
        <taxon>Lysobacterales</taxon>
        <taxon>Lysobacteraceae</taxon>
        <taxon>Lysobacter</taxon>
    </lineage>
</organism>
<dbReference type="RefSeq" id="WP_141233637.1">
    <property type="nucleotide sequence ID" value="NZ_CP159925.1"/>
</dbReference>
<evidence type="ECO:0000256" key="1">
    <source>
        <dbReference type="SAM" id="MobiDB-lite"/>
    </source>
</evidence>
<evidence type="ECO:0000313" key="2">
    <source>
        <dbReference type="EMBL" id="XCO73476.1"/>
    </source>
</evidence>
<dbReference type="AlphaFoldDB" id="A0AAU8MMF4"/>
<protein>
    <recommendedName>
        <fullName evidence="3">HNH endonuclease</fullName>
    </recommendedName>
</protein>
<reference evidence="2" key="1">
    <citation type="submission" date="2024-06" db="EMBL/GenBank/DDBJ databases">
        <authorList>
            <person name="Li S."/>
        </authorList>
    </citation>
    <scope>NUCLEOTIDE SEQUENCE</scope>
    <source>
        <strain evidence="2">SR10</strain>
    </source>
</reference>
<accession>A0AAU8MMF4</accession>
<feature type="region of interest" description="Disordered" evidence="1">
    <location>
        <begin position="1"/>
        <end position="21"/>
    </location>
</feature>
<dbReference type="EMBL" id="CP159925">
    <property type="protein sequence ID" value="XCO73476.1"/>
    <property type="molecule type" value="Genomic_DNA"/>
</dbReference>
<proteinExistence type="predicted"/>